<dbReference type="PROSITE" id="PS01108">
    <property type="entry name" value="RIBOSOMAL_L24"/>
    <property type="match status" value="1"/>
</dbReference>
<dbReference type="EMBL" id="DTHS01000020">
    <property type="protein sequence ID" value="HHR48638.1"/>
    <property type="molecule type" value="Genomic_DNA"/>
</dbReference>
<accession>A0A7V6CMY2</accession>
<dbReference type="InterPro" id="IPR043425">
    <property type="entry name" value="NusG-like"/>
</dbReference>
<dbReference type="Pfam" id="PF02357">
    <property type="entry name" value="NusG"/>
    <property type="match status" value="1"/>
</dbReference>
<dbReference type="InterPro" id="IPR008991">
    <property type="entry name" value="Translation_prot_SH3-like_sf"/>
</dbReference>
<dbReference type="CDD" id="cd06091">
    <property type="entry name" value="KOW_NusG"/>
    <property type="match status" value="1"/>
</dbReference>
<evidence type="ECO:0000256" key="4">
    <source>
        <dbReference type="ARBA" id="ARBA00023163"/>
    </source>
</evidence>
<dbReference type="InterPro" id="IPR005825">
    <property type="entry name" value="Ribosomal_uL24_CS"/>
</dbReference>
<evidence type="ECO:0000259" key="8">
    <source>
        <dbReference type="SMART" id="SM00738"/>
    </source>
</evidence>
<dbReference type="PANTHER" id="PTHR30265">
    <property type="entry name" value="RHO-INTERACTING TRANSCRIPTION TERMINATION FACTOR NUSG"/>
    <property type="match status" value="1"/>
</dbReference>
<dbReference type="GO" id="GO:0006412">
    <property type="term" value="P:translation"/>
    <property type="evidence" value="ECO:0007669"/>
    <property type="project" value="InterPro"/>
</dbReference>
<comment type="similarity">
    <text evidence="5 7">Belongs to the NusG family.</text>
</comment>
<dbReference type="Gene3D" id="3.30.70.940">
    <property type="entry name" value="NusG, N-terminal domain"/>
    <property type="match status" value="1"/>
</dbReference>
<dbReference type="GO" id="GO:0005829">
    <property type="term" value="C:cytosol"/>
    <property type="evidence" value="ECO:0007669"/>
    <property type="project" value="UniProtKB-ARBA"/>
</dbReference>
<evidence type="ECO:0000256" key="5">
    <source>
        <dbReference type="HAMAP-Rule" id="MF_00948"/>
    </source>
</evidence>
<dbReference type="PANTHER" id="PTHR30265:SF2">
    <property type="entry name" value="TRANSCRIPTION TERMINATION_ANTITERMINATION PROTEIN NUSG"/>
    <property type="match status" value="1"/>
</dbReference>
<keyword evidence="1 5" id="KW-0806">Transcription termination</keyword>
<proteinExistence type="inferred from homology"/>
<sequence length="188" mass="22108">MKKFYIVHTRTGREKKAKEMLEKLIAEEEKQDLFGRIIVPIKKTARWYKKKSKKTGQKEENEYQMIEEERKLYPGYIVVEMEENNEEAIKLVTSVPYVTHFLGTRNRPTPLSEEEVKMIEEIEKEKDASLPEIPFSPGDQVRVVKGPFAGFSGTVEEVYPDRRRVKMTITIFGRMTPIEIDFFEVEKI</sequence>
<dbReference type="NCBIfam" id="TIGR00922">
    <property type="entry name" value="nusG"/>
    <property type="match status" value="1"/>
</dbReference>
<evidence type="ECO:0000256" key="7">
    <source>
        <dbReference type="RuleBase" id="RU000538"/>
    </source>
</evidence>
<protein>
    <recommendedName>
        <fullName evidence="5 6">Transcription termination/antitermination protein NusG</fullName>
    </recommendedName>
</protein>
<evidence type="ECO:0000256" key="2">
    <source>
        <dbReference type="ARBA" id="ARBA00022814"/>
    </source>
</evidence>
<dbReference type="SMART" id="SM00738">
    <property type="entry name" value="NGN"/>
    <property type="match status" value="1"/>
</dbReference>
<dbReference type="GO" id="GO:0032784">
    <property type="term" value="P:regulation of DNA-templated transcription elongation"/>
    <property type="evidence" value="ECO:0007669"/>
    <property type="project" value="InterPro"/>
</dbReference>
<dbReference type="PRINTS" id="PR00338">
    <property type="entry name" value="NUSGTNSCPFCT"/>
</dbReference>
<gene>
    <name evidence="5 10" type="primary">nusG</name>
    <name evidence="10" type="ORF">ENV79_03210</name>
</gene>
<dbReference type="Pfam" id="PF00467">
    <property type="entry name" value="KOW"/>
    <property type="match status" value="1"/>
</dbReference>
<comment type="function">
    <text evidence="5 7">Participates in transcription elongation, termination and antitermination.</text>
</comment>
<dbReference type="SUPFAM" id="SSF50104">
    <property type="entry name" value="Translation proteins SH3-like domain"/>
    <property type="match status" value="1"/>
</dbReference>
<dbReference type="GO" id="GO:0031564">
    <property type="term" value="P:transcription antitermination"/>
    <property type="evidence" value="ECO:0007669"/>
    <property type="project" value="UniProtKB-UniRule"/>
</dbReference>
<dbReference type="InterPro" id="IPR014722">
    <property type="entry name" value="Rib_uL2_dom2"/>
</dbReference>
<evidence type="ECO:0000313" key="10">
    <source>
        <dbReference type="EMBL" id="HHR48638.1"/>
    </source>
</evidence>
<evidence type="ECO:0000259" key="9">
    <source>
        <dbReference type="SMART" id="SM00739"/>
    </source>
</evidence>
<keyword evidence="2 5" id="KW-0889">Transcription antitermination</keyword>
<evidence type="ECO:0000256" key="1">
    <source>
        <dbReference type="ARBA" id="ARBA00022472"/>
    </source>
</evidence>
<dbReference type="InterPro" id="IPR005824">
    <property type="entry name" value="KOW"/>
</dbReference>
<dbReference type="InterPro" id="IPR036735">
    <property type="entry name" value="NGN_dom_sf"/>
</dbReference>
<dbReference type="GO" id="GO:0006354">
    <property type="term" value="P:DNA-templated transcription elongation"/>
    <property type="evidence" value="ECO:0007669"/>
    <property type="project" value="UniProtKB-UniRule"/>
</dbReference>
<dbReference type="InterPro" id="IPR015869">
    <property type="entry name" value="Transcrpt_antiterm_NusG_bac_CS"/>
</dbReference>
<dbReference type="HAMAP" id="MF_00948">
    <property type="entry name" value="NusG"/>
    <property type="match status" value="1"/>
</dbReference>
<dbReference type="Gene3D" id="2.30.30.30">
    <property type="match status" value="1"/>
</dbReference>
<evidence type="ECO:0000256" key="6">
    <source>
        <dbReference type="NCBIfam" id="TIGR00922"/>
    </source>
</evidence>
<keyword evidence="4 5" id="KW-0804">Transcription</keyword>
<name>A0A7V6CMY2_UNCW3</name>
<dbReference type="FunFam" id="2.30.30.30:FF:000002">
    <property type="entry name" value="Transcription termination/antitermination factor NusG"/>
    <property type="match status" value="1"/>
</dbReference>
<dbReference type="SMART" id="SM00739">
    <property type="entry name" value="KOW"/>
    <property type="match status" value="1"/>
</dbReference>
<dbReference type="InterPro" id="IPR006645">
    <property type="entry name" value="NGN-like_dom"/>
</dbReference>
<keyword evidence="3 5" id="KW-0805">Transcription regulation</keyword>
<dbReference type="PROSITE" id="PS01014">
    <property type="entry name" value="NUSG"/>
    <property type="match status" value="1"/>
</dbReference>
<organism evidence="10">
    <name type="scientific">candidate division WOR-3 bacterium</name>
    <dbReference type="NCBI Taxonomy" id="2052148"/>
    <lineage>
        <taxon>Bacteria</taxon>
        <taxon>Bacteria division WOR-3</taxon>
    </lineage>
</organism>
<dbReference type="AlphaFoldDB" id="A0A7V6CMY2"/>
<evidence type="ECO:0000256" key="3">
    <source>
        <dbReference type="ARBA" id="ARBA00023015"/>
    </source>
</evidence>
<dbReference type="InterPro" id="IPR001062">
    <property type="entry name" value="Transcrpt_antiterm_NusG"/>
</dbReference>
<dbReference type="GO" id="GO:0005840">
    <property type="term" value="C:ribosome"/>
    <property type="evidence" value="ECO:0007669"/>
    <property type="project" value="InterPro"/>
</dbReference>
<dbReference type="SUPFAM" id="SSF82679">
    <property type="entry name" value="N-utilization substance G protein NusG, N-terminal domain"/>
    <property type="match status" value="1"/>
</dbReference>
<feature type="domain" description="KOW" evidence="9">
    <location>
        <begin position="134"/>
        <end position="161"/>
    </location>
</feature>
<reference evidence="10" key="1">
    <citation type="journal article" date="2020" name="mSystems">
        <title>Genome- and Community-Level Interaction Insights into Carbon Utilization and Element Cycling Functions of Hydrothermarchaeota in Hydrothermal Sediment.</title>
        <authorList>
            <person name="Zhou Z."/>
            <person name="Liu Y."/>
            <person name="Xu W."/>
            <person name="Pan J."/>
            <person name="Luo Z.H."/>
            <person name="Li M."/>
        </authorList>
    </citation>
    <scope>NUCLEOTIDE SEQUENCE [LARGE SCALE GENOMIC DNA]</scope>
    <source>
        <strain evidence="10">SpSt-791</strain>
    </source>
</reference>
<dbReference type="GO" id="GO:0003735">
    <property type="term" value="F:structural constituent of ribosome"/>
    <property type="evidence" value="ECO:0007669"/>
    <property type="project" value="InterPro"/>
</dbReference>
<dbReference type="GO" id="GO:0006353">
    <property type="term" value="P:DNA-templated transcription termination"/>
    <property type="evidence" value="ECO:0007669"/>
    <property type="project" value="UniProtKB-UniRule"/>
</dbReference>
<feature type="domain" description="NusG-like N-terminal" evidence="8">
    <location>
        <begin position="1"/>
        <end position="123"/>
    </location>
</feature>
<comment type="caution">
    <text evidence="10">The sequence shown here is derived from an EMBL/GenBank/DDBJ whole genome shotgun (WGS) entry which is preliminary data.</text>
</comment>